<dbReference type="AlphaFoldDB" id="A0A385Z587"/>
<feature type="domain" description="NlpC/P60" evidence="6">
    <location>
        <begin position="36"/>
        <end position="162"/>
    </location>
</feature>
<evidence type="ECO:0000256" key="3">
    <source>
        <dbReference type="ARBA" id="ARBA00022801"/>
    </source>
</evidence>
<evidence type="ECO:0000313" key="8">
    <source>
        <dbReference type="Proteomes" id="UP000265560"/>
    </source>
</evidence>
<dbReference type="KEGG" id="pcav:D3880_15655"/>
<dbReference type="Pfam" id="PF00877">
    <property type="entry name" value="NLPC_P60"/>
    <property type="match status" value="1"/>
</dbReference>
<keyword evidence="5" id="KW-0732">Signal</keyword>
<dbReference type="PROSITE" id="PS51257">
    <property type="entry name" value="PROKAR_LIPOPROTEIN"/>
    <property type="match status" value="1"/>
</dbReference>
<dbReference type="Gene3D" id="3.90.1720.10">
    <property type="entry name" value="endopeptidase domain like (from Nostoc punctiforme)"/>
    <property type="match status" value="1"/>
</dbReference>
<dbReference type="GO" id="GO:0008234">
    <property type="term" value="F:cysteine-type peptidase activity"/>
    <property type="evidence" value="ECO:0007669"/>
    <property type="project" value="UniProtKB-KW"/>
</dbReference>
<dbReference type="RefSeq" id="WP_119894355.1">
    <property type="nucleotide sequence ID" value="NZ_CP032419.1"/>
</dbReference>
<feature type="signal peptide" evidence="5">
    <location>
        <begin position="1"/>
        <end position="20"/>
    </location>
</feature>
<dbReference type="PROSITE" id="PS51935">
    <property type="entry name" value="NLPC_P60"/>
    <property type="match status" value="1"/>
</dbReference>
<keyword evidence="4" id="KW-0788">Thiol protease</keyword>
<gene>
    <name evidence="7" type="ORF">D3880_15655</name>
</gene>
<evidence type="ECO:0000256" key="5">
    <source>
        <dbReference type="SAM" id="SignalP"/>
    </source>
</evidence>
<dbReference type="InterPro" id="IPR038765">
    <property type="entry name" value="Papain-like_cys_pep_sf"/>
</dbReference>
<keyword evidence="3" id="KW-0378">Hydrolase</keyword>
<comment type="similarity">
    <text evidence="1">Belongs to the peptidase C40 family.</text>
</comment>
<dbReference type="InterPro" id="IPR000064">
    <property type="entry name" value="NLP_P60_dom"/>
</dbReference>
<proteinExistence type="inferred from homology"/>
<organism evidence="7 8">
    <name type="scientific">Pseudomonas cavernae</name>
    <dbReference type="NCBI Taxonomy" id="2320867"/>
    <lineage>
        <taxon>Bacteria</taxon>
        <taxon>Pseudomonadati</taxon>
        <taxon>Pseudomonadota</taxon>
        <taxon>Gammaproteobacteria</taxon>
        <taxon>Pseudomonadales</taxon>
        <taxon>Pseudomonadaceae</taxon>
        <taxon>Pseudomonas</taxon>
    </lineage>
</organism>
<dbReference type="Proteomes" id="UP000265560">
    <property type="component" value="Chromosome"/>
</dbReference>
<protein>
    <submittedName>
        <fullName evidence="7">Peptidoglycan endopeptidase</fullName>
    </submittedName>
</protein>
<name>A0A385Z587_9PSED</name>
<dbReference type="PANTHER" id="PTHR47053:SF1">
    <property type="entry name" value="MUREIN DD-ENDOPEPTIDASE MEPH-RELATED"/>
    <property type="match status" value="1"/>
</dbReference>
<reference evidence="8" key="1">
    <citation type="submission" date="2018-09" db="EMBL/GenBank/DDBJ databases">
        <authorList>
            <person name="Zhu H."/>
        </authorList>
    </citation>
    <scope>NUCLEOTIDE SEQUENCE [LARGE SCALE GENOMIC DNA]</scope>
    <source>
        <strain evidence="8">K2W31S-8</strain>
    </source>
</reference>
<keyword evidence="8" id="KW-1185">Reference proteome</keyword>
<dbReference type="PANTHER" id="PTHR47053">
    <property type="entry name" value="MUREIN DD-ENDOPEPTIDASE MEPH-RELATED"/>
    <property type="match status" value="1"/>
</dbReference>
<evidence type="ECO:0000256" key="2">
    <source>
        <dbReference type="ARBA" id="ARBA00022670"/>
    </source>
</evidence>
<dbReference type="OrthoDB" id="9807055at2"/>
<evidence type="ECO:0000313" key="7">
    <source>
        <dbReference type="EMBL" id="AYC33700.1"/>
    </source>
</evidence>
<sequence>MTAKARLILLVLFALLSACASSPPSKSPIFTPPASNASADDVLFRALGLVGTPYRYGGNTPDGGFDCSGLIGYVYRDAAGILLPRSTRELIAMRAPSVRRDALQSGDLLFFATNGGGQVSHAGIYVGEGRFVHAPSSGGTVRLDSLASAYWQNSYVDAKRVLAPPSLARHP</sequence>
<dbReference type="GO" id="GO:0006508">
    <property type="term" value="P:proteolysis"/>
    <property type="evidence" value="ECO:0007669"/>
    <property type="project" value="UniProtKB-KW"/>
</dbReference>
<evidence type="ECO:0000256" key="1">
    <source>
        <dbReference type="ARBA" id="ARBA00007074"/>
    </source>
</evidence>
<dbReference type="SUPFAM" id="SSF54001">
    <property type="entry name" value="Cysteine proteinases"/>
    <property type="match status" value="1"/>
</dbReference>
<keyword evidence="2" id="KW-0645">Protease</keyword>
<dbReference type="EMBL" id="CP032419">
    <property type="protein sequence ID" value="AYC33700.1"/>
    <property type="molecule type" value="Genomic_DNA"/>
</dbReference>
<evidence type="ECO:0000256" key="4">
    <source>
        <dbReference type="ARBA" id="ARBA00022807"/>
    </source>
</evidence>
<dbReference type="InterPro" id="IPR051202">
    <property type="entry name" value="Peptidase_C40"/>
</dbReference>
<feature type="chain" id="PRO_5017470105" evidence="5">
    <location>
        <begin position="21"/>
        <end position="171"/>
    </location>
</feature>
<evidence type="ECO:0000259" key="6">
    <source>
        <dbReference type="PROSITE" id="PS51935"/>
    </source>
</evidence>
<accession>A0A385Z587</accession>